<dbReference type="STRING" id="1121306.SAMN02745196_02585"/>
<evidence type="ECO:0000313" key="1">
    <source>
        <dbReference type="EMBL" id="SHI06011.1"/>
    </source>
</evidence>
<dbReference type="RefSeq" id="WP_072832430.1">
    <property type="nucleotide sequence ID" value="NZ_FQXP01000011.1"/>
</dbReference>
<dbReference type="InterPro" id="IPR009776">
    <property type="entry name" value="Spore_0_M"/>
</dbReference>
<protein>
    <submittedName>
        <fullName evidence="1">Sporulation-control protein</fullName>
    </submittedName>
</protein>
<organism evidence="1 2">
    <name type="scientific">Clostridium collagenovorans DSM 3089</name>
    <dbReference type="NCBI Taxonomy" id="1121306"/>
    <lineage>
        <taxon>Bacteria</taxon>
        <taxon>Bacillati</taxon>
        <taxon>Bacillota</taxon>
        <taxon>Clostridia</taxon>
        <taxon>Eubacteriales</taxon>
        <taxon>Clostridiaceae</taxon>
        <taxon>Clostridium</taxon>
    </lineage>
</organism>
<dbReference type="PANTHER" id="PTHR40053">
    <property type="entry name" value="SPORULATION-CONTROL PROTEIN SPO0M"/>
    <property type="match status" value="1"/>
</dbReference>
<keyword evidence="2" id="KW-1185">Reference proteome</keyword>
<proteinExistence type="predicted"/>
<dbReference type="OrthoDB" id="2351239at2"/>
<dbReference type="Pfam" id="PF07070">
    <property type="entry name" value="Spo0M"/>
    <property type="match status" value="1"/>
</dbReference>
<evidence type="ECO:0000313" key="2">
    <source>
        <dbReference type="Proteomes" id="UP000184526"/>
    </source>
</evidence>
<dbReference type="Proteomes" id="UP000184526">
    <property type="component" value="Unassembled WGS sequence"/>
</dbReference>
<dbReference type="PANTHER" id="PTHR40053:SF1">
    <property type="entry name" value="SPORULATION-CONTROL PROTEIN SPO0M"/>
    <property type="match status" value="1"/>
</dbReference>
<name>A0A1M5Y1R4_9CLOT</name>
<dbReference type="AlphaFoldDB" id="A0A1M5Y1R4"/>
<reference evidence="1 2" key="1">
    <citation type="submission" date="2016-11" db="EMBL/GenBank/DDBJ databases">
        <authorList>
            <person name="Jaros S."/>
            <person name="Januszkiewicz K."/>
            <person name="Wedrychowicz H."/>
        </authorList>
    </citation>
    <scope>NUCLEOTIDE SEQUENCE [LARGE SCALE GENOMIC DNA]</scope>
    <source>
        <strain evidence="1 2">DSM 3089</strain>
    </source>
</reference>
<accession>A0A1M5Y1R4</accession>
<sequence length="257" mass="29160">MGFFKKTLATTMGVGGAKVDTVLKNSTVVPDGVVEGVFKIKGGKVEQKINGIIIDLSVNYTSSSGDSKARLTYTLPSIKFPLKHVVKPGSYQEAAFSFRLDYNFPISIKKHKTKLKTRLDIEGAVDDTDGDELNVEANIYMQNVLDAFKNLGFKLNEIENERKSIKGRLPILQEFEFIPVSGKFKRKLDEVELIFTGDSTGIKLFIEVDRKVKNPTFLCELFELDEKHVNLYFSYSELQNKKYIEECIYNLIKKYAK</sequence>
<dbReference type="EMBL" id="FQXP01000011">
    <property type="protein sequence ID" value="SHI06011.1"/>
    <property type="molecule type" value="Genomic_DNA"/>
</dbReference>
<gene>
    <name evidence="1" type="ORF">SAMN02745196_02585</name>
</gene>